<comment type="caution">
    <text evidence="2">The sequence shown here is derived from an EMBL/GenBank/DDBJ whole genome shotgun (WGS) entry which is preliminary data.</text>
</comment>
<dbReference type="InterPro" id="IPR001128">
    <property type="entry name" value="Cyt_P450"/>
</dbReference>
<feature type="transmembrane region" description="Helical" evidence="1">
    <location>
        <begin position="6"/>
        <end position="33"/>
    </location>
</feature>
<dbReference type="Gene3D" id="1.10.630.10">
    <property type="entry name" value="Cytochrome P450"/>
    <property type="match status" value="1"/>
</dbReference>
<dbReference type="GO" id="GO:0020037">
    <property type="term" value="F:heme binding"/>
    <property type="evidence" value="ECO:0007669"/>
    <property type="project" value="InterPro"/>
</dbReference>
<dbReference type="Pfam" id="PF00067">
    <property type="entry name" value="p450"/>
    <property type="match status" value="1"/>
</dbReference>
<evidence type="ECO:0000256" key="1">
    <source>
        <dbReference type="SAM" id="Phobius"/>
    </source>
</evidence>
<gene>
    <name evidence="2" type="ORF">GCG54_00003874</name>
</gene>
<dbReference type="Proteomes" id="UP000613401">
    <property type="component" value="Unassembled WGS sequence"/>
</dbReference>
<evidence type="ECO:0000313" key="2">
    <source>
        <dbReference type="EMBL" id="KAF3797975.1"/>
    </source>
</evidence>
<proteinExistence type="predicted"/>
<protein>
    <submittedName>
        <fullName evidence="2">Reducing polyketide synthase FUB1</fullName>
    </submittedName>
</protein>
<dbReference type="AlphaFoldDB" id="A0A8H4FDK2"/>
<dbReference type="GO" id="GO:0016705">
    <property type="term" value="F:oxidoreductase activity, acting on paired donors, with incorporation or reduction of molecular oxygen"/>
    <property type="evidence" value="ECO:0007669"/>
    <property type="project" value="InterPro"/>
</dbReference>
<keyword evidence="3" id="KW-1185">Reference proteome</keyword>
<dbReference type="GO" id="GO:0004497">
    <property type="term" value="F:monooxygenase activity"/>
    <property type="evidence" value="ECO:0007669"/>
    <property type="project" value="InterPro"/>
</dbReference>
<keyword evidence="1" id="KW-1133">Transmembrane helix</keyword>
<dbReference type="InterPro" id="IPR036396">
    <property type="entry name" value="Cyt_P450_sf"/>
</dbReference>
<dbReference type="GO" id="GO:0005506">
    <property type="term" value="F:iron ion binding"/>
    <property type="evidence" value="ECO:0007669"/>
    <property type="project" value="InterPro"/>
</dbReference>
<name>A0A8H4FDK2_COLGL</name>
<accession>A0A8H4FDK2</accession>
<reference evidence="2" key="1">
    <citation type="journal article" date="2020" name="Phytopathology">
        <title>Genome sequence and comparative analysis of Colletotrichum gloeosporioides isolated from Liriodendron leaves.</title>
        <authorList>
            <person name="Fu F.F."/>
            <person name="Hao Z."/>
            <person name="Wang P."/>
            <person name="Lu Y."/>
            <person name="Xue L.J."/>
            <person name="Wei G."/>
            <person name="Tian Y."/>
            <person name="Baishi H."/>
            <person name="Xu H."/>
            <person name="Shi J."/>
            <person name="Cheng T."/>
            <person name="Wang G."/>
            <person name="Yi Y."/>
            <person name="Chen J."/>
        </authorList>
    </citation>
    <scope>NUCLEOTIDE SEQUENCE</scope>
    <source>
        <strain evidence="2">Lc1</strain>
    </source>
</reference>
<sequence length="255" mass="27181">MPNTVFIAPVLALIGVLIVVLIVVLPIAVLGVVSDVFAMHFFATSKIPTQFSPLLIRTKVLLAATKLPSDLMVESPTMSNTATSAPISFDSQVLNSTATSKSTPYAGSVNAQSKQSKYYSSFKDKETDGLIANARVHFEKLASKGDIVIEDEGDTCAMDLVLRREAMAFTKTGQRSPTSCDTAMRGELAMLLVAGHETTAITLGWGLKTLAHNQVEQSKLRRSLEDAFSSVPPGSTPSASDILSTSIPYLDGALE</sequence>
<dbReference type="SUPFAM" id="SSF48264">
    <property type="entry name" value="Cytochrome P450"/>
    <property type="match status" value="1"/>
</dbReference>
<reference evidence="2" key="2">
    <citation type="submission" date="2020-03" db="EMBL/GenBank/DDBJ databases">
        <authorList>
            <person name="Fu F.-F."/>
            <person name="Chen J."/>
        </authorList>
    </citation>
    <scope>NUCLEOTIDE SEQUENCE</scope>
    <source>
        <strain evidence="2">Lc1</strain>
    </source>
</reference>
<keyword evidence="1" id="KW-0812">Transmembrane</keyword>
<dbReference type="EMBL" id="WVTB01000103">
    <property type="protein sequence ID" value="KAF3797975.1"/>
    <property type="molecule type" value="Genomic_DNA"/>
</dbReference>
<evidence type="ECO:0000313" key="3">
    <source>
        <dbReference type="Proteomes" id="UP000613401"/>
    </source>
</evidence>
<dbReference type="RefSeq" id="XP_045257135.1">
    <property type="nucleotide sequence ID" value="XM_045403935.1"/>
</dbReference>
<dbReference type="GeneID" id="69011032"/>
<organism evidence="2 3">
    <name type="scientific">Colletotrichum gloeosporioides</name>
    <name type="common">Anthracnose fungus</name>
    <name type="synonym">Glomerella cingulata</name>
    <dbReference type="NCBI Taxonomy" id="474922"/>
    <lineage>
        <taxon>Eukaryota</taxon>
        <taxon>Fungi</taxon>
        <taxon>Dikarya</taxon>
        <taxon>Ascomycota</taxon>
        <taxon>Pezizomycotina</taxon>
        <taxon>Sordariomycetes</taxon>
        <taxon>Hypocreomycetidae</taxon>
        <taxon>Glomerellales</taxon>
        <taxon>Glomerellaceae</taxon>
        <taxon>Colletotrichum</taxon>
        <taxon>Colletotrichum gloeosporioides species complex</taxon>
    </lineage>
</organism>
<keyword evidence="1" id="KW-0472">Membrane</keyword>